<evidence type="ECO:0000313" key="7">
    <source>
        <dbReference type="Proteomes" id="UP000273675"/>
    </source>
</evidence>
<dbReference type="AlphaFoldDB" id="A0A495D5T3"/>
<feature type="binding site" evidence="4">
    <location>
        <position position="192"/>
    </location>
    <ligand>
        <name>molybdate</name>
        <dbReference type="ChEBI" id="CHEBI:36264"/>
    </ligand>
</feature>
<feature type="binding site" evidence="4">
    <location>
        <position position="174"/>
    </location>
    <ligand>
        <name>molybdate</name>
        <dbReference type="ChEBI" id="CHEBI:36264"/>
    </ligand>
</feature>
<evidence type="ECO:0000256" key="4">
    <source>
        <dbReference type="PIRSR" id="PIRSR004846-1"/>
    </source>
</evidence>
<comment type="caution">
    <text evidence="6">The sequence shown here is derived from an EMBL/GenBank/DDBJ whole genome shotgun (WGS) entry which is preliminary data.</text>
</comment>
<keyword evidence="2 4" id="KW-0479">Metal-binding</keyword>
<feature type="chain" id="PRO_5019762801" evidence="5">
    <location>
        <begin position="26"/>
        <end position="257"/>
    </location>
</feature>
<organism evidence="6 7">
    <name type="scientific">Maricaulis maris</name>
    <dbReference type="NCBI Taxonomy" id="74318"/>
    <lineage>
        <taxon>Bacteria</taxon>
        <taxon>Pseudomonadati</taxon>
        <taxon>Pseudomonadota</taxon>
        <taxon>Alphaproteobacteria</taxon>
        <taxon>Maricaulales</taxon>
        <taxon>Maricaulaceae</taxon>
        <taxon>Maricaulis</taxon>
    </lineage>
</organism>
<dbReference type="NCBIfam" id="TIGR01256">
    <property type="entry name" value="modA"/>
    <property type="match status" value="1"/>
</dbReference>
<reference evidence="6 7" key="1">
    <citation type="submission" date="2018-10" db="EMBL/GenBank/DDBJ databases">
        <title>Genomic Encyclopedia of Type Strains, Phase IV (KMG-IV): sequencing the most valuable type-strain genomes for metagenomic binning, comparative biology and taxonomic classification.</title>
        <authorList>
            <person name="Goeker M."/>
        </authorList>
    </citation>
    <scope>NUCLEOTIDE SEQUENCE [LARGE SCALE GENOMIC DNA]</scope>
    <source>
        <strain evidence="6 7">DSM 4734</strain>
    </source>
</reference>
<dbReference type="PANTHER" id="PTHR30632:SF17">
    <property type="entry name" value="MOLYBDATE-BINDING PROTEIN MODA"/>
    <property type="match status" value="1"/>
</dbReference>
<dbReference type="Proteomes" id="UP000273675">
    <property type="component" value="Unassembled WGS sequence"/>
</dbReference>
<keyword evidence="3 5" id="KW-0732">Signal</keyword>
<dbReference type="GO" id="GO:0030973">
    <property type="term" value="F:molybdate ion binding"/>
    <property type="evidence" value="ECO:0007669"/>
    <property type="project" value="TreeGrafter"/>
</dbReference>
<dbReference type="SUPFAM" id="SSF53850">
    <property type="entry name" value="Periplasmic binding protein-like II"/>
    <property type="match status" value="1"/>
</dbReference>
<name>A0A495D5T3_9PROT</name>
<feature type="binding site" evidence="4">
    <location>
        <position position="147"/>
    </location>
    <ligand>
        <name>molybdate</name>
        <dbReference type="ChEBI" id="CHEBI:36264"/>
    </ligand>
</feature>
<keyword evidence="4" id="KW-0500">Molybdenum</keyword>
<dbReference type="EMBL" id="RBIM01000004">
    <property type="protein sequence ID" value="RKQ96518.1"/>
    <property type="molecule type" value="Genomic_DNA"/>
</dbReference>
<dbReference type="InterPro" id="IPR005950">
    <property type="entry name" value="ModA"/>
</dbReference>
<dbReference type="PIRSF" id="PIRSF004846">
    <property type="entry name" value="ModA"/>
    <property type="match status" value="1"/>
</dbReference>
<dbReference type="GO" id="GO:0046872">
    <property type="term" value="F:metal ion binding"/>
    <property type="evidence" value="ECO:0007669"/>
    <property type="project" value="UniProtKB-KW"/>
</dbReference>
<dbReference type="PANTHER" id="PTHR30632">
    <property type="entry name" value="MOLYBDATE-BINDING PERIPLASMIC PROTEIN"/>
    <property type="match status" value="1"/>
</dbReference>
<evidence type="ECO:0000313" key="6">
    <source>
        <dbReference type="EMBL" id="RKQ96518.1"/>
    </source>
</evidence>
<evidence type="ECO:0000256" key="2">
    <source>
        <dbReference type="ARBA" id="ARBA00022723"/>
    </source>
</evidence>
<dbReference type="OrthoDB" id="9785015at2"/>
<feature type="signal peptide" evidence="5">
    <location>
        <begin position="1"/>
        <end position="25"/>
    </location>
</feature>
<dbReference type="GO" id="GO:0030288">
    <property type="term" value="C:outer membrane-bounded periplasmic space"/>
    <property type="evidence" value="ECO:0007669"/>
    <property type="project" value="TreeGrafter"/>
</dbReference>
<proteinExistence type="inferred from homology"/>
<gene>
    <name evidence="6" type="ORF">C7435_1848</name>
</gene>
<dbReference type="Pfam" id="PF13531">
    <property type="entry name" value="SBP_bac_11"/>
    <property type="match status" value="1"/>
</dbReference>
<dbReference type="InterPro" id="IPR050682">
    <property type="entry name" value="ModA/WtpA"/>
</dbReference>
<protein>
    <submittedName>
        <fullName evidence="6">Molybdate transport system substrate-binding protein</fullName>
    </submittedName>
</protein>
<evidence type="ECO:0000256" key="3">
    <source>
        <dbReference type="ARBA" id="ARBA00022729"/>
    </source>
</evidence>
<dbReference type="GO" id="GO:0015689">
    <property type="term" value="P:molybdate ion transport"/>
    <property type="evidence" value="ECO:0007669"/>
    <property type="project" value="InterPro"/>
</dbReference>
<evidence type="ECO:0000256" key="5">
    <source>
        <dbReference type="SAM" id="SignalP"/>
    </source>
</evidence>
<dbReference type="Gene3D" id="3.40.190.10">
    <property type="entry name" value="Periplasmic binding protein-like II"/>
    <property type="match status" value="2"/>
</dbReference>
<accession>A0A495D5T3</accession>
<evidence type="ECO:0000256" key="1">
    <source>
        <dbReference type="ARBA" id="ARBA00009175"/>
    </source>
</evidence>
<feature type="binding site" evidence="4">
    <location>
        <position position="35"/>
    </location>
    <ligand>
        <name>molybdate</name>
        <dbReference type="ChEBI" id="CHEBI:36264"/>
    </ligand>
</feature>
<feature type="binding site" evidence="4">
    <location>
        <position position="62"/>
    </location>
    <ligand>
        <name>molybdate</name>
        <dbReference type="ChEBI" id="CHEBI:36264"/>
    </ligand>
</feature>
<sequence length="257" mass="27323">MPVHVLIGVLAALTLAAGWRAPSHADDITVFAASSLRTALEQISDDFERETGHRLTLAFAGSPAIARQIAHGAPADIVMSANAGWMDWLEAAGWIEPDSRFDLAGNRLVLVGHGGGRETWPELTVAACFAELGDRPLAMALIASVPAGIYGQAALQSRGLWDELSPRIVQADNVRAALALVALGEAPLGLVYQSDARAEPRVSVLYRLSVASHPPIAYPVAITTGNDRDAVRQFIDFLRDDPARAVLTAQGFVVGEF</sequence>
<comment type="similarity">
    <text evidence="1">Belongs to the bacterial solute-binding protein ModA family.</text>
</comment>